<dbReference type="STRING" id="1754190.A0A1Y2BU25"/>
<dbReference type="Gene3D" id="1.25.40.20">
    <property type="entry name" value="Ankyrin repeat-containing domain"/>
    <property type="match status" value="4"/>
</dbReference>
<gene>
    <name evidence="4" type="ORF">LY90DRAFT_704455</name>
</gene>
<keyword evidence="5" id="KW-1185">Reference proteome</keyword>
<dbReference type="PANTHER" id="PTHR24189">
    <property type="entry name" value="MYOTROPHIN"/>
    <property type="match status" value="1"/>
</dbReference>
<feature type="repeat" description="ANK" evidence="3">
    <location>
        <begin position="537"/>
        <end position="569"/>
    </location>
</feature>
<accession>A0A1Y2BU25</accession>
<dbReference type="Pfam" id="PF12796">
    <property type="entry name" value="Ank_2"/>
    <property type="match status" value="2"/>
</dbReference>
<reference evidence="4 5" key="1">
    <citation type="submission" date="2016-08" db="EMBL/GenBank/DDBJ databases">
        <title>A Parts List for Fungal Cellulosomes Revealed by Comparative Genomics.</title>
        <authorList>
            <consortium name="DOE Joint Genome Institute"/>
            <person name="Haitjema C.H."/>
            <person name="Gilmore S.P."/>
            <person name="Henske J.K."/>
            <person name="Solomon K.V."/>
            <person name="De Groot R."/>
            <person name="Kuo A."/>
            <person name="Mondo S.J."/>
            <person name="Salamov A.A."/>
            <person name="Labutti K."/>
            <person name="Zhao Z."/>
            <person name="Chiniquy J."/>
            <person name="Barry K."/>
            <person name="Brewer H.M."/>
            <person name="Purvine S.O."/>
            <person name="Wright A.T."/>
            <person name="Boxma B."/>
            <person name="Van Alen T."/>
            <person name="Hackstein J.H."/>
            <person name="Baker S.E."/>
            <person name="Grigoriev I.V."/>
            <person name="O'Malley M.A."/>
        </authorList>
    </citation>
    <scope>NUCLEOTIDE SEQUENCE [LARGE SCALE GENOMIC DNA]</scope>
    <source>
        <strain evidence="4 5">G1</strain>
    </source>
</reference>
<dbReference type="SUPFAM" id="SSF48403">
    <property type="entry name" value="Ankyrin repeat"/>
    <property type="match status" value="2"/>
</dbReference>
<name>A0A1Y2BU25_9FUNG</name>
<dbReference type="PROSITE" id="PS50297">
    <property type="entry name" value="ANK_REP_REGION"/>
    <property type="match status" value="1"/>
</dbReference>
<sequence length="674" mass="79182">MALELSKEVINNIKDVITRKDILELETYFKDNNIILENLDNFKEILIHSIIKNAPLEIIEFILEKKKNINLNFEYKIGNINYVPLFSAIANNNFIIADKLIKNGANINYYSNLNKRFIIYDIYNKNKLNEKNLKYILNKNIYKNICENLMDNLIKKNSFNLLEIILKHYKYTNSFILKCLNFYKNQVKITRNKFKNIIILEKEKIWIEEDFYERINSSNEKVLPRLLFEYESCSDEVILKNRIIKYNLLERMIKANEYMTVEKILLYENFNYRYFNYKSILSNVITNNNLKMAKLLIKSFIFSSENQLTNNNNFDIRSRYAPYQNLMLNIVIILDNMNLVRYLINNTEFKSFLDLNIKDINGEYPIFTSIYNNKNTLIFKYLIKNGADCNMINNNGISLLSIAIMNNKVDFVNYLLSRNEIKVMKKDIYGNTPFLEAVKHGNYEITKLLFDYAKRKKIDMDINEKDINGNTPLISSINNNDLDTVMLLLNYAHENNKDINTTDKNGLTPLMHSYNKCYHEIFRYLLKYCDINKKDAKGQNILFYAIERGDKTTVENLIDMGVDINSENNEGLSIIDCAIKKAYTDIVRILLKKDNLLLNKRNSKGKTILINIISSNINNSYKKEFVDLLIKRGVNINLIDYDGKTALYYANNTGYGYSNYNIWNILVKNGAIEA</sequence>
<comment type="caution">
    <text evidence="4">The sequence shown here is derived from an EMBL/GenBank/DDBJ whole genome shotgun (WGS) entry which is preliminary data.</text>
</comment>
<proteinExistence type="predicted"/>
<evidence type="ECO:0000256" key="2">
    <source>
        <dbReference type="ARBA" id="ARBA00023043"/>
    </source>
</evidence>
<feature type="repeat" description="ANK" evidence="3">
    <location>
        <begin position="361"/>
        <end position="394"/>
    </location>
</feature>
<dbReference type="OrthoDB" id="2158447at2759"/>
<evidence type="ECO:0000256" key="3">
    <source>
        <dbReference type="PROSITE-ProRule" id="PRU00023"/>
    </source>
</evidence>
<keyword evidence="2 3" id="KW-0040">ANK repeat</keyword>
<dbReference type="SMART" id="SM00248">
    <property type="entry name" value="ANK"/>
    <property type="match status" value="12"/>
</dbReference>
<dbReference type="PROSITE" id="PS50088">
    <property type="entry name" value="ANK_REPEAT"/>
    <property type="match status" value="2"/>
</dbReference>
<evidence type="ECO:0000256" key="1">
    <source>
        <dbReference type="ARBA" id="ARBA00022737"/>
    </source>
</evidence>
<organism evidence="4 5">
    <name type="scientific">Neocallimastix californiae</name>
    <dbReference type="NCBI Taxonomy" id="1754190"/>
    <lineage>
        <taxon>Eukaryota</taxon>
        <taxon>Fungi</taxon>
        <taxon>Fungi incertae sedis</taxon>
        <taxon>Chytridiomycota</taxon>
        <taxon>Chytridiomycota incertae sedis</taxon>
        <taxon>Neocallimastigomycetes</taxon>
        <taxon>Neocallimastigales</taxon>
        <taxon>Neocallimastigaceae</taxon>
        <taxon>Neocallimastix</taxon>
    </lineage>
</organism>
<evidence type="ECO:0000313" key="5">
    <source>
        <dbReference type="Proteomes" id="UP000193920"/>
    </source>
</evidence>
<keyword evidence="1" id="KW-0677">Repeat</keyword>
<dbReference type="InterPro" id="IPR036770">
    <property type="entry name" value="Ankyrin_rpt-contain_sf"/>
</dbReference>
<dbReference type="InterPro" id="IPR050745">
    <property type="entry name" value="Multifunctional_regulatory"/>
</dbReference>
<evidence type="ECO:0000313" key="4">
    <source>
        <dbReference type="EMBL" id="ORY38270.1"/>
    </source>
</evidence>
<dbReference type="PANTHER" id="PTHR24189:SF63">
    <property type="entry name" value="ANKYRIN"/>
    <property type="match status" value="1"/>
</dbReference>
<dbReference type="AlphaFoldDB" id="A0A1Y2BU25"/>
<dbReference type="EMBL" id="MCOG01000137">
    <property type="protein sequence ID" value="ORY38270.1"/>
    <property type="molecule type" value="Genomic_DNA"/>
</dbReference>
<dbReference type="InterPro" id="IPR002110">
    <property type="entry name" value="Ankyrin_rpt"/>
</dbReference>
<protein>
    <submittedName>
        <fullName evidence="4">Ankyrin</fullName>
    </submittedName>
</protein>
<dbReference type="Proteomes" id="UP000193920">
    <property type="component" value="Unassembled WGS sequence"/>
</dbReference>